<dbReference type="PROSITE" id="PS51296">
    <property type="entry name" value="RIESKE"/>
    <property type="match status" value="1"/>
</dbReference>
<dbReference type="InterPro" id="IPR036922">
    <property type="entry name" value="Rieske_2Fe-2S_sf"/>
</dbReference>
<keyword evidence="4" id="KW-0411">Iron-sulfur</keyword>
<dbReference type="KEGG" id="metu:GNH96_08610"/>
<evidence type="ECO:0000256" key="2">
    <source>
        <dbReference type="ARBA" id="ARBA00022723"/>
    </source>
</evidence>
<keyword evidence="3" id="KW-0408">Iron</keyword>
<evidence type="ECO:0000256" key="1">
    <source>
        <dbReference type="ARBA" id="ARBA00022714"/>
    </source>
</evidence>
<dbReference type="Gene3D" id="2.102.10.10">
    <property type="entry name" value="Rieske [2Fe-2S] iron-sulphur domain"/>
    <property type="match status" value="1"/>
</dbReference>
<dbReference type="GO" id="GO:0046872">
    <property type="term" value="F:metal ion binding"/>
    <property type="evidence" value="ECO:0007669"/>
    <property type="project" value="UniProtKB-KW"/>
</dbReference>
<protein>
    <submittedName>
        <fullName evidence="6">Rieske 2Fe-2S domain-containing protein</fullName>
    </submittedName>
</protein>
<feature type="domain" description="Rieske" evidence="5">
    <location>
        <begin position="4"/>
        <end position="100"/>
    </location>
</feature>
<dbReference type="CDD" id="cd03528">
    <property type="entry name" value="Rieske_RO_ferredoxin"/>
    <property type="match status" value="1"/>
</dbReference>
<accession>A0A858Q8J1</accession>
<evidence type="ECO:0000313" key="7">
    <source>
        <dbReference type="Proteomes" id="UP000503004"/>
    </source>
</evidence>
<dbReference type="GO" id="GO:0051537">
    <property type="term" value="F:2 iron, 2 sulfur cluster binding"/>
    <property type="evidence" value="ECO:0007669"/>
    <property type="project" value="UniProtKB-KW"/>
</dbReference>
<keyword evidence="7" id="KW-1185">Reference proteome</keyword>
<dbReference type="Proteomes" id="UP000503004">
    <property type="component" value="Chromosome"/>
</dbReference>
<name>A0A858Q8J1_9GAMM</name>
<keyword evidence="1" id="KW-0001">2Fe-2S</keyword>
<gene>
    <name evidence="6" type="ORF">GNH96_08610</name>
</gene>
<dbReference type="PANTHER" id="PTHR21496:SF23">
    <property type="entry name" value="3-PHENYLPROPIONATE_CINNAMIC ACID DIOXYGENASE FERREDOXIN SUBUNIT"/>
    <property type="match status" value="1"/>
</dbReference>
<organism evidence="6 7">
    <name type="scientific">Methylococcus geothermalis</name>
    <dbReference type="NCBI Taxonomy" id="2681310"/>
    <lineage>
        <taxon>Bacteria</taxon>
        <taxon>Pseudomonadati</taxon>
        <taxon>Pseudomonadota</taxon>
        <taxon>Gammaproteobacteria</taxon>
        <taxon>Methylococcales</taxon>
        <taxon>Methylococcaceae</taxon>
        <taxon>Methylococcus</taxon>
    </lineage>
</organism>
<evidence type="ECO:0000313" key="6">
    <source>
        <dbReference type="EMBL" id="QJD30026.1"/>
    </source>
</evidence>
<dbReference type="AlphaFoldDB" id="A0A858Q8J1"/>
<sequence length="106" mass="11360">MNDWIDIAPADGFPEGGHVVADLDGIPVAVFKLGGEFYAIEDACTHDGAEIASGRLDGGEITCPRHGARFCLKTGKVLAPPAYEDLTCFPVRVEGGMIQVRDARWD</sequence>
<dbReference type="Pfam" id="PF00355">
    <property type="entry name" value="Rieske"/>
    <property type="match status" value="1"/>
</dbReference>
<evidence type="ECO:0000259" key="5">
    <source>
        <dbReference type="PROSITE" id="PS51296"/>
    </source>
</evidence>
<dbReference type="SUPFAM" id="SSF50022">
    <property type="entry name" value="ISP domain"/>
    <property type="match status" value="1"/>
</dbReference>
<dbReference type="RefSeq" id="WP_169603305.1">
    <property type="nucleotide sequence ID" value="NZ_CP046565.1"/>
</dbReference>
<proteinExistence type="predicted"/>
<dbReference type="PANTHER" id="PTHR21496">
    <property type="entry name" value="FERREDOXIN-RELATED"/>
    <property type="match status" value="1"/>
</dbReference>
<reference evidence="7" key="1">
    <citation type="submission" date="2019-12" db="EMBL/GenBank/DDBJ databases">
        <authorList>
            <person name="Awala S.I."/>
            <person name="Rhee S.K."/>
        </authorList>
    </citation>
    <scope>NUCLEOTIDE SEQUENCE [LARGE SCALE GENOMIC DNA]</scope>
    <source>
        <strain evidence="7">IM1</strain>
    </source>
</reference>
<keyword evidence="2" id="KW-0479">Metal-binding</keyword>
<dbReference type="InterPro" id="IPR017941">
    <property type="entry name" value="Rieske_2Fe-2S"/>
</dbReference>
<evidence type="ECO:0000256" key="4">
    <source>
        <dbReference type="ARBA" id="ARBA00023014"/>
    </source>
</evidence>
<evidence type="ECO:0000256" key="3">
    <source>
        <dbReference type="ARBA" id="ARBA00023004"/>
    </source>
</evidence>
<dbReference type="EMBL" id="CP046565">
    <property type="protein sequence ID" value="QJD30026.1"/>
    <property type="molecule type" value="Genomic_DNA"/>
</dbReference>